<evidence type="ECO:0000256" key="1">
    <source>
        <dbReference type="SAM" id="MobiDB-lite"/>
    </source>
</evidence>
<dbReference type="EMBL" id="SJPT01000002">
    <property type="protein sequence ID" value="TWU25096.1"/>
    <property type="molecule type" value="Genomic_DNA"/>
</dbReference>
<dbReference type="AlphaFoldDB" id="A0A5C6CPV1"/>
<gene>
    <name evidence="2" type="ORF">Pla52o_13940</name>
</gene>
<protein>
    <submittedName>
        <fullName evidence="2">Uncharacterized protein</fullName>
    </submittedName>
</protein>
<feature type="region of interest" description="Disordered" evidence="1">
    <location>
        <begin position="34"/>
        <end position="81"/>
    </location>
</feature>
<sequence length="81" mass="8966">MTFPHCFIEEASHAAVKTIRLSEVGMRNAFTRRRDQTLAGGRAQRKPPEIGRTENTAPAGARRSITPDSTTPFGVDEIRLD</sequence>
<accession>A0A5C6CPV1</accession>
<proteinExistence type="predicted"/>
<evidence type="ECO:0000313" key="3">
    <source>
        <dbReference type="Proteomes" id="UP000316304"/>
    </source>
</evidence>
<organism evidence="2 3">
    <name type="scientific">Novipirellula galeiformis</name>
    <dbReference type="NCBI Taxonomy" id="2528004"/>
    <lineage>
        <taxon>Bacteria</taxon>
        <taxon>Pseudomonadati</taxon>
        <taxon>Planctomycetota</taxon>
        <taxon>Planctomycetia</taxon>
        <taxon>Pirellulales</taxon>
        <taxon>Pirellulaceae</taxon>
        <taxon>Novipirellula</taxon>
    </lineage>
</organism>
<reference evidence="2 3" key="1">
    <citation type="submission" date="2019-02" db="EMBL/GenBank/DDBJ databases">
        <title>Deep-cultivation of Planctomycetes and their phenomic and genomic characterization uncovers novel biology.</title>
        <authorList>
            <person name="Wiegand S."/>
            <person name="Jogler M."/>
            <person name="Boedeker C."/>
            <person name="Pinto D."/>
            <person name="Vollmers J."/>
            <person name="Rivas-Marin E."/>
            <person name="Kohn T."/>
            <person name="Peeters S.H."/>
            <person name="Heuer A."/>
            <person name="Rast P."/>
            <person name="Oberbeckmann S."/>
            <person name="Bunk B."/>
            <person name="Jeske O."/>
            <person name="Meyerdierks A."/>
            <person name="Storesund J.E."/>
            <person name="Kallscheuer N."/>
            <person name="Luecker S."/>
            <person name="Lage O.M."/>
            <person name="Pohl T."/>
            <person name="Merkel B.J."/>
            <person name="Hornburger P."/>
            <person name="Mueller R.-W."/>
            <person name="Bruemmer F."/>
            <person name="Labrenz M."/>
            <person name="Spormann A.M."/>
            <person name="Op Den Camp H."/>
            <person name="Overmann J."/>
            <person name="Amann R."/>
            <person name="Jetten M.S.M."/>
            <person name="Mascher T."/>
            <person name="Medema M.H."/>
            <person name="Devos D.P."/>
            <person name="Kaster A.-K."/>
            <person name="Ovreas L."/>
            <person name="Rohde M."/>
            <person name="Galperin M.Y."/>
            <person name="Jogler C."/>
        </authorList>
    </citation>
    <scope>NUCLEOTIDE SEQUENCE [LARGE SCALE GENOMIC DNA]</scope>
    <source>
        <strain evidence="2 3">Pla52o</strain>
    </source>
</reference>
<comment type="caution">
    <text evidence="2">The sequence shown here is derived from an EMBL/GenBank/DDBJ whole genome shotgun (WGS) entry which is preliminary data.</text>
</comment>
<keyword evidence="3" id="KW-1185">Reference proteome</keyword>
<dbReference type="Proteomes" id="UP000316304">
    <property type="component" value="Unassembled WGS sequence"/>
</dbReference>
<name>A0A5C6CPV1_9BACT</name>
<evidence type="ECO:0000313" key="2">
    <source>
        <dbReference type="EMBL" id="TWU25096.1"/>
    </source>
</evidence>